<dbReference type="AlphaFoldDB" id="A0A0E0Y8B4"/>
<reference evidence="4 5" key="1">
    <citation type="journal article" date="2012" name="PLoS ONE">
        <title>Genomic comparison of Escherichia coli O104:H4 isolates from 2009 and 2011 reveals plasmid, and prophage heterogeneity, including Shiga toxin encoding phage stx2.</title>
        <authorList>
            <consortium name="Threat Characterization Consortium"/>
            <person name="Ahmed S.A."/>
            <person name="Awosika J."/>
            <person name="Baldwin C."/>
            <person name="Bishop-Lilly K.A."/>
            <person name="Biswas B."/>
            <person name="Broomall S."/>
            <person name="Chain P.S."/>
            <person name="Chertkov O."/>
            <person name="Chokoshvili O."/>
            <person name="Coyne S."/>
            <person name="Davenport K."/>
            <person name="Detter J.C."/>
            <person name="Dorman W."/>
            <person name="Erkkila T.H."/>
            <person name="Folster J.P."/>
            <person name="Frey K.G."/>
            <person name="George M."/>
            <person name="Gleasner C."/>
            <person name="Henry M."/>
            <person name="Hill K.K."/>
            <person name="Hubbard K."/>
            <person name="Insalaco J."/>
            <person name="Johnson S."/>
            <person name="Kitzmiller A."/>
            <person name="Krepps M."/>
            <person name="Lo C.C."/>
            <person name="Luu T."/>
            <person name="McNew L.A."/>
            <person name="Minogue T."/>
            <person name="Munk C.A."/>
            <person name="Osborne B."/>
            <person name="Patel M."/>
            <person name="Reitenga K.G."/>
            <person name="Rosenzweig C.N."/>
            <person name="Shea A."/>
            <person name="Shen X."/>
            <person name="Strockbine N."/>
            <person name="Tarr C."/>
            <person name="Teshima H."/>
            <person name="van Gieson E."/>
            <person name="Verratti K."/>
            <person name="Wolcott M."/>
            <person name="Xie G."/>
            <person name="Sozhamannan S."/>
            <person name="Gibbons H.S."/>
        </authorList>
    </citation>
    <scope>NUCLEOTIDE SEQUENCE [LARGE SCALE GENOMIC DNA]</scope>
    <source>
        <strain evidence="4 5">2011C-3493</strain>
        <plasmid evidence="5">Plasmid pAA-EA11</plasmid>
    </source>
</reference>
<keyword evidence="4" id="KW-0614">Plasmid</keyword>
<dbReference type="InterPro" id="IPR027417">
    <property type="entry name" value="P-loop_NTPase"/>
</dbReference>
<name>A0A0E0Y8B4_ECO1C</name>
<keyword evidence="2" id="KW-0067">ATP-binding</keyword>
<dbReference type="Gene3D" id="3.40.50.300">
    <property type="entry name" value="P-loop containing nucleotide triphosphate hydrolases"/>
    <property type="match status" value="1"/>
</dbReference>
<dbReference type="PANTHER" id="PTHR24220">
    <property type="entry name" value="IMPORT ATP-BINDING PROTEIN"/>
    <property type="match status" value="1"/>
</dbReference>
<dbReference type="KEGG" id="esl:O3K_26467"/>
<dbReference type="HOGENOM" id="CLU_000604_1_22_6"/>
<evidence type="ECO:0000313" key="5">
    <source>
        <dbReference type="Proteomes" id="UP000006167"/>
    </source>
</evidence>
<evidence type="ECO:0000256" key="2">
    <source>
        <dbReference type="ARBA" id="ARBA00022840"/>
    </source>
</evidence>
<dbReference type="PROSITE" id="PS00211">
    <property type="entry name" value="ABC_TRANSPORTER_1"/>
    <property type="match status" value="1"/>
</dbReference>
<dbReference type="GO" id="GO:0005524">
    <property type="term" value="F:ATP binding"/>
    <property type="evidence" value="ECO:0007669"/>
    <property type="project" value="UniProtKB-KW"/>
</dbReference>
<gene>
    <name evidence="4" type="ordered locus">O3K_26467</name>
</gene>
<feature type="domain" description="ABC transporter" evidence="3">
    <location>
        <begin position="2"/>
        <end position="209"/>
    </location>
</feature>
<organism evidence="4 5">
    <name type="scientific">Escherichia coli O104:H4 (strain 2011C-3493)</name>
    <dbReference type="NCBI Taxonomy" id="1133852"/>
    <lineage>
        <taxon>Bacteria</taxon>
        <taxon>Pseudomonadati</taxon>
        <taxon>Pseudomonadota</taxon>
        <taxon>Gammaproteobacteria</taxon>
        <taxon>Enterobacterales</taxon>
        <taxon>Enterobacteriaceae</taxon>
        <taxon>Escherichia</taxon>
    </lineage>
</organism>
<dbReference type="GO" id="GO:0022857">
    <property type="term" value="F:transmembrane transporter activity"/>
    <property type="evidence" value="ECO:0007669"/>
    <property type="project" value="TreeGrafter"/>
</dbReference>
<evidence type="ECO:0000256" key="1">
    <source>
        <dbReference type="ARBA" id="ARBA00022741"/>
    </source>
</evidence>
<dbReference type="GO" id="GO:0005886">
    <property type="term" value="C:plasma membrane"/>
    <property type="evidence" value="ECO:0007669"/>
    <property type="project" value="TreeGrafter"/>
</dbReference>
<dbReference type="RefSeq" id="WP_000621743.1">
    <property type="nucleotide sequence ID" value="NC_018666.1"/>
</dbReference>
<sequence length="209" mass="23347">MIRVKIHKKPIENRTILNNSTIEIKEGSFNIITGPSGVGKTSLLNIIGLLDNAFVGEYEFFGKKVEIKDNSITTYIRRKYFGFIFQDSLINVKQNVLRNILCSVDSQNIIAARERINDILVSVGLSNINNNVSFLSGGEKQRLALARALIKKPSILLADEPTASLDIKNKKLVMNILSEYNNQGGTVVMVTHDLELIDENMTLIQLLNT</sequence>
<evidence type="ECO:0000259" key="3">
    <source>
        <dbReference type="PROSITE" id="PS50893"/>
    </source>
</evidence>
<dbReference type="InterPro" id="IPR015854">
    <property type="entry name" value="ABC_transpr_LolD-like"/>
</dbReference>
<dbReference type="EMBL" id="CP003291">
    <property type="protein sequence ID" value="AFS77079.1"/>
    <property type="molecule type" value="Genomic_DNA"/>
</dbReference>
<dbReference type="GO" id="GO:0016887">
    <property type="term" value="F:ATP hydrolysis activity"/>
    <property type="evidence" value="ECO:0007669"/>
    <property type="project" value="InterPro"/>
</dbReference>
<proteinExistence type="predicted"/>
<geneLocation type="plasmid" evidence="4 5">
    <name>pAA-EA11</name>
</geneLocation>
<dbReference type="Proteomes" id="UP000006167">
    <property type="component" value="Plasmid pAA-EA11"/>
</dbReference>
<dbReference type="InterPro" id="IPR017871">
    <property type="entry name" value="ABC_transporter-like_CS"/>
</dbReference>
<dbReference type="PROSITE" id="PS50893">
    <property type="entry name" value="ABC_TRANSPORTER_2"/>
    <property type="match status" value="1"/>
</dbReference>
<dbReference type="SUPFAM" id="SSF52540">
    <property type="entry name" value="P-loop containing nucleoside triphosphate hydrolases"/>
    <property type="match status" value="1"/>
</dbReference>
<accession>A0A0E0Y8B4</accession>
<dbReference type="Pfam" id="PF00005">
    <property type="entry name" value="ABC_tran"/>
    <property type="match status" value="1"/>
</dbReference>
<protein>
    <submittedName>
        <fullName evidence="4">AatC ATB binding protein of ABC transporter</fullName>
    </submittedName>
</protein>
<dbReference type="InterPro" id="IPR003593">
    <property type="entry name" value="AAA+_ATPase"/>
</dbReference>
<dbReference type="InterPro" id="IPR003439">
    <property type="entry name" value="ABC_transporter-like_ATP-bd"/>
</dbReference>
<evidence type="ECO:0000313" key="4">
    <source>
        <dbReference type="EMBL" id="AFS77079.1"/>
    </source>
</evidence>
<dbReference type="SMART" id="SM00382">
    <property type="entry name" value="AAA"/>
    <property type="match status" value="1"/>
</dbReference>
<keyword evidence="1" id="KW-0547">Nucleotide-binding</keyword>
<dbReference type="PANTHER" id="PTHR24220:SF692">
    <property type="entry name" value="ABC TRANSPORTER DOMAIN-CONTAINING PROTEIN"/>
    <property type="match status" value="1"/>
</dbReference>